<evidence type="ECO:0000256" key="1">
    <source>
        <dbReference type="SAM" id="Phobius"/>
    </source>
</evidence>
<dbReference type="Proteomes" id="UP000332933">
    <property type="component" value="Unassembled WGS sequence"/>
</dbReference>
<feature type="transmembrane region" description="Helical" evidence="1">
    <location>
        <begin position="198"/>
        <end position="219"/>
    </location>
</feature>
<dbReference type="InterPro" id="IPR016288">
    <property type="entry name" value="Beta_cellobiohydrolase"/>
</dbReference>
<dbReference type="EMBL" id="CAADRA010000489">
    <property type="protein sequence ID" value="VFT80278.1"/>
    <property type="molecule type" value="Genomic_DNA"/>
</dbReference>
<dbReference type="PANTHER" id="PTHR34876">
    <property type="match status" value="1"/>
</dbReference>
<sequence>MIDKCKAFLTAAKKDTYRCVIDTSRNYRTPNTTSEWCNNKYAAIGVPPTSNTGMPDVLDYFLWVKVPGESDGECVQSKDALVGPSAGLFFDKAFRMQWNDGYFVDKNLGDVVPMVTRPVNKATTTKVAVATTAAPAMHAPTVAPTSTLLLETTTNTPTTVVPLATMKLPSEATKYLSAEGQPQVQIKAGTSSAPGTDWSWGVGATLAIGGVAVVVAARFKRWRDDQAAKMSADKLDVLIES</sequence>
<dbReference type="Gene3D" id="3.20.20.40">
    <property type="entry name" value="1, 4-beta cellobiohydrolase"/>
    <property type="match status" value="1"/>
</dbReference>
<organism evidence="3 4">
    <name type="scientific">Aphanomyces stellatus</name>
    <dbReference type="NCBI Taxonomy" id="120398"/>
    <lineage>
        <taxon>Eukaryota</taxon>
        <taxon>Sar</taxon>
        <taxon>Stramenopiles</taxon>
        <taxon>Oomycota</taxon>
        <taxon>Saprolegniomycetes</taxon>
        <taxon>Saprolegniales</taxon>
        <taxon>Verrucalvaceae</taxon>
        <taxon>Aphanomyces</taxon>
    </lineage>
</organism>
<dbReference type="Pfam" id="PF01341">
    <property type="entry name" value="Glyco_hydro_6"/>
    <property type="match status" value="1"/>
</dbReference>
<keyword evidence="1" id="KW-0472">Membrane</keyword>
<keyword evidence="1" id="KW-1133">Transmembrane helix</keyword>
<protein>
    <submittedName>
        <fullName evidence="3">Aste57867_3100 protein</fullName>
    </submittedName>
</protein>
<reference evidence="2" key="2">
    <citation type="submission" date="2019-06" db="EMBL/GenBank/DDBJ databases">
        <title>Genomics analysis of Aphanomyces spp. identifies a new class of oomycete effector associated with host adaptation.</title>
        <authorList>
            <person name="Gaulin E."/>
        </authorList>
    </citation>
    <scope>NUCLEOTIDE SEQUENCE</scope>
    <source>
        <strain evidence="2">CBS 578.67</strain>
    </source>
</reference>
<evidence type="ECO:0000313" key="4">
    <source>
        <dbReference type="Proteomes" id="UP000332933"/>
    </source>
</evidence>
<accession>A0A485K9N0</accession>
<dbReference type="AlphaFoldDB" id="A0A485K9N0"/>
<keyword evidence="4" id="KW-1185">Reference proteome</keyword>
<keyword evidence="1" id="KW-0812">Transmembrane</keyword>
<gene>
    <name evidence="3" type="primary">Aste57867_3100</name>
    <name evidence="2" type="ORF">As57867_003091</name>
    <name evidence="3" type="ORF">ASTE57867_3100</name>
</gene>
<proteinExistence type="predicted"/>
<dbReference type="SUPFAM" id="SSF51989">
    <property type="entry name" value="Glycosyl hydrolases family 6, cellulases"/>
    <property type="match status" value="1"/>
</dbReference>
<reference evidence="3 4" key="1">
    <citation type="submission" date="2019-03" db="EMBL/GenBank/DDBJ databases">
        <authorList>
            <person name="Gaulin E."/>
            <person name="Dumas B."/>
        </authorList>
    </citation>
    <scope>NUCLEOTIDE SEQUENCE [LARGE SCALE GENOMIC DNA]</scope>
    <source>
        <strain evidence="3">CBS 568.67</strain>
    </source>
</reference>
<dbReference type="GO" id="GO:0004553">
    <property type="term" value="F:hydrolase activity, hydrolyzing O-glycosyl compounds"/>
    <property type="evidence" value="ECO:0007669"/>
    <property type="project" value="InterPro"/>
</dbReference>
<dbReference type="InterPro" id="IPR036434">
    <property type="entry name" value="Beta_cellobiohydrolase_sf"/>
</dbReference>
<evidence type="ECO:0000313" key="2">
    <source>
        <dbReference type="EMBL" id="KAF0715944.1"/>
    </source>
</evidence>
<dbReference type="GO" id="GO:0030245">
    <property type="term" value="P:cellulose catabolic process"/>
    <property type="evidence" value="ECO:0007669"/>
    <property type="project" value="InterPro"/>
</dbReference>
<name>A0A485K9N0_9STRA</name>
<dbReference type="PANTHER" id="PTHR34876:SF4">
    <property type="entry name" value="1,4-BETA-D-GLUCAN CELLOBIOHYDROLASE C-RELATED"/>
    <property type="match status" value="1"/>
</dbReference>
<dbReference type="EMBL" id="VJMH01000489">
    <property type="protein sequence ID" value="KAF0715944.1"/>
    <property type="molecule type" value="Genomic_DNA"/>
</dbReference>
<dbReference type="OrthoDB" id="64893at2759"/>
<dbReference type="PRINTS" id="PR00733">
    <property type="entry name" value="GLHYDRLASE6"/>
</dbReference>
<evidence type="ECO:0000313" key="3">
    <source>
        <dbReference type="EMBL" id="VFT80278.1"/>
    </source>
</evidence>